<evidence type="ECO:0000313" key="2">
    <source>
        <dbReference type="EMBL" id="TDO94784.1"/>
    </source>
</evidence>
<dbReference type="RefSeq" id="WP_133513870.1">
    <property type="nucleotide sequence ID" value="NZ_SNWX01000002.1"/>
</dbReference>
<dbReference type="AlphaFoldDB" id="A0A4R6M0Z8"/>
<comment type="caution">
    <text evidence="2">The sequence shown here is derived from an EMBL/GenBank/DDBJ whole genome shotgun (WGS) entry which is preliminary data.</text>
</comment>
<feature type="region of interest" description="Disordered" evidence="1">
    <location>
        <begin position="203"/>
        <end position="277"/>
    </location>
</feature>
<evidence type="ECO:0000256" key="1">
    <source>
        <dbReference type="SAM" id="MobiDB-lite"/>
    </source>
</evidence>
<feature type="compositionally biased region" description="Low complexity" evidence="1">
    <location>
        <begin position="263"/>
        <end position="277"/>
    </location>
</feature>
<proteinExistence type="predicted"/>
<dbReference type="Proteomes" id="UP000295064">
    <property type="component" value="Unassembled WGS sequence"/>
</dbReference>
<sequence length="277" mass="30389">MKKKLSILLIITVMFFAFMPVLTLAQDEETAVEEEQETVVEEGTEQISEELEGILAADYQTVEEFLSALEENDLLSTVEKITLERNLSSYEENLSMESITSVVDKVLSEEIGLGQSFVILNNLEESVANGYDEEKTLALINSYQNQENSGQLAFQTALELRKLSREDLSGEKTDAFAEELAAIIEENGEIETSELKQLAAEYRKEAREEEREQRKIANAGKGNSASENALENGKPDNAADQAQNNGNNGKGNSNNSKTKDKGNGSSSGKSSNSNANN</sequence>
<protein>
    <submittedName>
        <fullName evidence="2">Uncharacterized protein</fullName>
    </submittedName>
</protein>
<reference evidence="2 3" key="1">
    <citation type="submission" date="2019-03" db="EMBL/GenBank/DDBJ databases">
        <title>Subsurface microbial communities from deep shales in Ohio and West Virginia, USA.</title>
        <authorList>
            <person name="Wrighton K."/>
        </authorList>
    </citation>
    <scope>NUCLEOTIDE SEQUENCE [LARGE SCALE GENOMIC DNA]</scope>
    <source>
        <strain evidence="2 3">MA284_T2</strain>
    </source>
</reference>
<evidence type="ECO:0000313" key="3">
    <source>
        <dbReference type="Proteomes" id="UP000295064"/>
    </source>
</evidence>
<feature type="compositionally biased region" description="Low complexity" evidence="1">
    <location>
        <begin position="244"/>
        <end position="256"/>
    </location>
</feature>
<gene>
    <name evidence="2" type="ORF">DFR79_102161</name>
</gene>
<organism evidence="2 3">
    <name type="scientific">Halanaerobium saccharolyticum</name>
    <dbReference type="NCBI Taxonomy" id="43595"/>
    <lineage>
        <taxon>Bacteria</taxon>
        <taxon>Bacillati</taxon>
        <taxon>Bacillota</taxon>
        <taxon>Clostridia</taxon>
        <taxon>Halanaerobiales</taxon>
        <taxon>Halanaerobiaceae</taxon>
        <taxon>Halanaerobium</taxon>
    </lineage>
</organism>
<accession>A0A4R6M0Z8</accession>
<name>A0A4R6M0Z8_9FIRM</name>
<dbReference type="EMBL" id="SNWX01000002">
    <property type="protein sequence ID" value="TDO94784.1"/>
    <property type="molecule type" value="Genomic_DNA"/>
</dbReference>
<dbReference type="OrthoDB" id="2112814at2"/>
<feature type="compositionally biased region" description="Basic and acidic residues" evidence="1">
    <location>
        <begin position="203"/>
        <end position="215"/>
    </location>
</feature>